<dbReference type="InterPro" id="IPR002678">
    <property type="entry name" value="DUF34/NIF3"/>
</dbReference>
<gene>
    <name evidence="6" type="ORF">Bequi_11860</name>
</gene>
<name>A0ABT0R2A3_9MICO</name>
<dbReference type="PANTHER" id="PTHR13799:SF14">
    <property type="entry name" value="GTP CYCLOHYDROLASE 1 TYPE 2 HOMOLOG"/>
    <property type="match status" value="1"/>
</dbReference>
<dbReference type="SUPFAM" id="SSF102705">
    <property type="entry name" value="NIF3 (NGG1p interacting factor 3)-like"/>
    <property type="match status" value="1"/>
</dbReference>
<dbReference type="EMBL" id="JAKNCJ010000008">
    <property type="protein sequence ID" value="MCL6424064.1"/>
    <property type="molecule type" value="Genomic_DNA"/>
</dbReference>
<evidence type="ECO:0000256" key="1">
    <source>
        <dbReference type="ARBA" id="ARBA00006964"/>
    </source>
</evidence>
<comment type="caution">
    <text evidence="6">The sequence shown here is derived from an EMBL/GenBank/DDBJ whole genome shotgun (WGS) entry which is preliminary data.</text>
</comment>
<feature type="region of interest" description="Disordered" evidence="5">
    <location>
        <begin position="1"/>
        <end position="33"/>
    </location>
</feature>
<dbReference type="RefSeq" id="WP_249738146.1">
    <property type="nucleotide sequence ID" value="NZ_JAKNCJ010000008.1"/>
</dbReference>
<dbReference type="PANTHER" id="PTHR13799">
    <property type="entry name" value="NGG1 INTERACTING FACTOR 3"/>
    <property type="match status" value="1"/>
</dbReference>
<keyword evidence="4" id="KW-0479">Metal-binding</keyword>
<feature type="compositionally biased region" description="Polar residues" evidence="5">
    <location>
        <begin position="11"/>
        <end position="20"/>
    </location>
</feature>
<reference evidence="6" key="1">
    <citation type="submission" date="2022-02" db="EMBL/GenBank/DDBJ databases">
        <authorList>
            <person name="Lee M."/>
            <person name="Kim S.-J."/>
            <person name="Jung M.-Y."/>
        </authorList>
    </citation>
    <scope>NUCLEOTIDE SEQUENCE</scope>
    <source>
        <strain evidence="6">JHP9</strain>
    </source>
</reference>
<sequence>MSPRHRGTDAGSDSRTQSRSEGAGPRGKDAPEPTLADVLEVLEGAYPLDWAEDWDRAGLVLGDRSATVRKILLAVDPTIAVADEAVEAGADLLITHHPLLMKGASFLPEDSGKGAVVGRLLRAGTALWCGHTNVDRSSLGTVGAWVSALSLRSVAPLRPADGRDADGDEGEDSRHGSRLIGLGATGMLRRSTTVRQLAERISTLVPATAQGIRFTGDPERKVRRVALCPGAGDSFLDLAAESGADVYITSDLRHHPALEHLESRADARAVPALIDVAHSASEALWLPLAKELLEAALPHLEVRTSEIPTDPWSGRVD</sequence>
<proteinExistence type="inferred from homology"/>
<evidence type="ECO:0000313" key="6">
    <source>
        <dbReference type="EMBL" id="MCL6424064.1"/>
    </source>
</evidence>
<dbReference type="NCBIfam" id="TIGR00486">
    <property type="entry name" value="YbgI_SA1388"/>
    <property type="match status" value="1"/>
</dbReference>
<dbReference type="Proteomes" id="UP001203761">
    <property type="component" value="Unassembled WGS sequence"/>
</dbReference>
<evidence type="ECO:0000256" key="5">
    <source>
        <dbReference type="SAM" id="MobiDB-lite"/>
    </source>
</evidence>
<evidence type="ECO:0000256" key="4">
    <source>
        <dbReference type="ARBA" id="ARBA00022723"/>
    </source>
</evidence>
<comment type="subunit">
    <text evidence="2">Homohexamer.</text>
</comment>
<protein>
    <recommendedName>
        <fullName evidence="3">GTP cyclohydrolase 1 type 2 homolog</fullName>
    </recommendedName>
</protein>
<evidence type="ECO:0000256" key="2">
    <source>
        <dbReference type="ARBA" id="ARBA00011643"/>
    </source>
</evidence>
<dbReference type="InterPro" id="IPR036069">
    <property type="entry name" value="DUF34/NIF3_sf"/>
</dbReference>
<accession>A0ABT0R2A3</accession>
<keyword evidence="7" id="KW-1185">Reference proteome</keyword>
<dbReference type="Gene3D" id="3.40.1390.30">
    <property type="entry name" value="NIF3 (NGG1p interacting factor 3)-like"/>
    <property type="match status" value="2"/>
</dbReference>
<evidence type="ECO:0000313" key="7">
    <source>
        <dbReference type="Proteomes" id="UP001203761"/>
    </source>
</evidence>
<evidence type="ECO:0000256" key="3">
    <source>
        <dbReference type="ARBA" id="ARBA00022112"/>
    </source>
</evidence>
<organism evidence="6 7">
    <name type="scientific">Brachybacterium equifaecis</name>
    <dbReference type="NCBI Taxonomy" id="2910770"/>
    <lineage>
        <taxon>Bacteria</taxon>
        <taxon>Bacillati</taxon>
        <taxon>Actinomycetota</taxon>
        <taxon>Actinomycetes</taxon>
        <taxon>Micrococcales</taxon>
        <taxon>Dermabacteraceae</taxon>
        <taxon>Brachybacterium</taxon>
    </lineage>
</organism>
<dbReference type="Pfam" id="PF01784">
    <property type="entry name" value="DUF34_NIF3"/>
    <property type="match status" value="1"/>
</dbReference>
<comment type="similarity">
    <text evidence="1">Belongs to the GTP cyclohydrolase I type 2/NIF3 family.</text>
</comment>